<dbReference type="RefSeq" id="WP_088907443.1">
    <property type="nucleotide sequence ID" value="NZ_CP018145.1"/>
</dbReference>
<organism evidence="1 2">
    <name type="scientific">Brevibacillus formosus</name>
    <dbReference type="NCBI Taxonomy" id="54913"/>
    <lineage>
        <taxon>Bacteria</taxon>
        <taxon>Bacillati</taxon>
        <taxon>Bacillota</taxon>
        <taxon>Bacilli</taxon>
        <taxon>Bacillales</taxon>
        <taxon>Paenibacillaceae</taxon>
        <taxon>Brevibacillus</taxon>
    </lineage>
</organism>
<dbReference type="Proteomes" id="UP000197781">
    <property type="component" value="Chromosome"/>
</dbReference>
<sequence length="60" mass="6432">MSEQKEKEFKLSPKAFAITPGGEVVIDNKQLAEALKNATASNAREDALEGEVTVSVTVKI</sequence>
<accession>A0A220MF16</accession>
<reference evidence="1 2" key="1">
    <citation type="submission" date="2016-11" db="EMBL/GenBank/DDBJ databases">
        <authorList>
            <person name="Jaros S."/>
            <person name="Januszkiewicz K."/>
            <person name="Wedrychowicz H."/>
        </authorList>
    </citation>
    <scope>NUCLEOTIDE SEQUENCE [LARGE SCALE GENOMIC DNA]</scope>
    <source>
        <strain evidence="1 2">NF2</strain>
    </source>
</reference>
<gene>
    <name evidence="1" type="ORF">BP422_08795</name>
</gene>
<dbReference type="EMBL" id="CP018145">
    <property type="protein sequence ID" value="ASJ53647.1"/>
    <property type="molecule type" value="Genomic_DNA"/>
</dbReference>
<protein>
    <submittedName>
        <fullName evidence="1">Uncharacterized protein</fullName>
    </submittedName>
</protein>
<dbReference type="KEGG" id="bfm:BP422_08795"/>
<evidence type="ECO:0000313" key="1">
    <source>
        <dbReference type="EMBL" id="ASJ53647.1"/>
    </source>
</evidence>
<dbReference type="AlphaFoldDB" id="A0A220MF16"/>
<name>A0A220MF16_9BACL</name>
<proteinExistence type="predicted"/>
<evidence type="ECO:0000313" key="2">
    <source>
        <dbReference type="Proteomes" id="UP000197781"/>
    </source>
</evidence>